<evidence type="ECO:0000256" key="18">
    <source>
        <dbReference type="SAM" id="Phobius"/>
    </source>
</evidence>
<feature type="signal peptide" evidence="19">
    <location>
        <begin position="1"/>
        <end position="27"/>
    </location>
</feature>
<dbReference type="GO" id="GO:0090160">
    <property type="term" value="P:Golgi to lysosome transport"/>
    <property type="evidence" value="ECO:0007669"/>
    <property type="project" value="Ensembl"/>
</dbReference>
<dbReference type="Ensembl" id="ENSSSCT00025034856.1">
    <property type="protein sequence ID" value="ENSSSCP00025014517.1"/>
    <property type="gene ID" value="ENSSSCG00025025767.1"/>
</dbReference>
<dbReference type="PROSITE" id="PS00311">
    <property type="entry name" value="LAMP_2"/>
    <property type="match status" value="1"/>
</dbReference>
<evidence type="ECO:0000313" key="22">
    <source>
        <dbReference type="Ensembl" id="ENSSSCP00070021383.1"/>
    </source>
</evidence>
<dbReference type="FunFam" id="2.40.160.110:FF:000001">
    <property type="entry name" value="lysosome-associated membrane glycoprotein 2 isoform X2"/>
    <property type="match status" value="1"/>
</dbReference>
<dbReference type="Ensembl" id="ENSSSCT00035041141.1">
    <property type="protein sequence ID" value="ENSSSCP00035016447.1"/>
    <property type="gene ID" value="ENSSSCG00035031054.1"/>
</dbReference>
<keyword evidence="2" id="KW-1003">Cell membrane</keyword>
<dbReference type="PANTHER" id="PTHR11506:SF27">
    <property type="entry name" value="LYSOSOME-ASSOCIATED MEMBRANE GLYCOPROTEIN 1"/>
    <property type="match status" value="1"/>
</dbReference>
<comment type="subunit">
    <text evidence="13">Interacts with ABCB9; this interaction strongly stabilizes ABCB9 and protects ABCB9 against lysosomal degradation. Interacts with FURIN. Interacts with TMEM175; inhibiting the proton channel activity of TMEM175.</text>
</comment>
<dbReference type="Pfam" id="PF01299">
    <property type="entry name" value="Lamp2-like_luminal"/>
    <property type="match status" value="2"/>
</dbReference>
<dbReference type="GO" id="GO:0042383">
    <property type="term" value="C:sarcolemma"/>
    <property type="evidence" value="ECO:0007669"/>
    <property type="project" value="Ensembl"/>
</dbReference>
<keyword evidence="5" id="KW-0967">Endosome</keyword>
<dbReference type="Proteomes" id="UP000694724">
    <property type="component" value="Unplaced"/>
</dbReference>
<dbReference type="Proteomes" id="UP000694727">
    <property type="component" value="Unplaced"/>
</dbReference>
<dbReference type="GO" id="GO:0005829">
    <property type="term" value="C:cytosol"/>
    <property type="evidence" value="ECO:0007669"/>
    <property type="project" value="GOC"/>
</dbReference>
<dbReference type="GO" id="GO:1902513">
    <property type="term" value="P:regulation of organelle transport along microtubule"/>
    <property type="evidence" value="ECO:0007669"/>
    <property type="project" value="Ensembl"/>
</dbReference>
<evidence type="ECO:0000256" key="17">
    <source>
        <dbReference type="SAM" id="MobiDB-lite"/>
    </source>
</evidence>
<evidence type="ECO:0000256" key="10">
    <source>
        <dbReference type="ARBA" id="ARBA00023228"/>
    </source>
</evidence>
<evidence type="ECO:0000313" key="23">
    <source>
        <dbReference type="Proteomes" id="UP000314985"/>
    </source>
</evidence>
<dbReference type="PANTHER" id="PTHR11506">
    <property type="entry name" value="LYSOSOME-ASSOCIATED MEMBRANE GLYCOPROTEIN"/>
    <property type="match status" value="1"/>
</dbReference>
<comment type="similarity">
    <text evidence="16">Belongs to the LAMP family.</text>
</comment>
<dbReference type="GO" id="GO:0009897">
    <property type="term" value="C:external side of plasma membrane"/>
    <property type="evidence" value="ECO:0007669"/>
    <property type="project" value="Ensembl"/>
</dbReference>
<feature type="transmembrane region" description="Helical" evidence="18">
    <location>
        <begin position="378"/>
        <end position="401"/>
    </location>
</feature>
<evidence type="ECO:0000256" key="8">
    <source>
        <dbReference type="ARBA" id="ARBA00023157"/>
    </source>
</evidence>
<dbReference type="Ensembl" id="ENSSSCT00055058607.1">
    <property type="protein sequence ID" value="ENSSSCP00055046907.1"/>
    <property type="gene ID" value="ENSSSCG00055029500.1"/>
</dbReference>
<dbReference type="GO" id="GO:0019899">
    <property type="term" value="F:enzyme binding"/>
    <property type="evidence" value="ECO:0007669"/>
    <property type="project" value="Ensembl"/>
</dbReference>
<feature type="disulfide bond" evidence="16">
    <location>
        <begin position="227"/>
        <end position="265"/>
    </location>
</feature>
<keyword evidence="6 18" id="KW-1133">Transmembrane helix</keyword>
<evidence type="ECO:0000256" key="7">
    <source>
        <dbReference type="ARBA" id="ARBA00023136"/>
    </source>
</evidence>
<dbReference type="GO" id="GO:0035752">
    <property type="term" value="P:lysosomal lumen pH elevation"/>
    <property type="evidence" value="ECO:0007669"/>
    <property type="project" value="Ensembl"/>
</dbReference>
<dbReference type="GO" id="GO:0050821">
    <property type="term" value="P:protein stabilization"/>
    <property type="evidence" value="ECO:0007669"/>
    <property type="project" value="Ensembl"/>
</dbReference>
<comment type="subcellular location">
    <subcellularLocation>
        <location evidence="1">Cell membrane</location>
        <topology evidence="1">Single-pass type I membrane protein</topology>
    </subcellularLocation>
    <subcellularLocation>
        <location evidence="12">Cytolytic granule membrane</location>
        <topology evidence="12">Single-pass type I membrane protein</topology>
    </subcellularLocation>
    <subcellularLocation>
        <location evidence="11">Late endosome membrane</location>
        <topology evidence="11">Single-pass type I membrane protein</topology>
    </subcellularLocation>
    <subcellularLocation>
        <location evidence="16">Lysosome membrane</location>
        <topology evidence="16">Single-pass type I membrane protein</topology>
    </subcellularLocation>
</comment>
<evidence type="ECO:0000256" key="3">
    <source>
        <dbReference type="ARBA" id="ARBA00022692"/>
    </source>
</evidence>
<evidence type="ECO:0000259" key="20">
    <source>
        <dbReference type="Pfam" id="PF01299"/>
    </source>
</evidence>
<feature type="chain" id="PRO_5044614813" description="Lysosome-associated membrane glycoprotein 1" evidence="19">
    <location>
        <begin position="28"/>
        <end position="413"/>
    </location>
</feature>
<dbReference type="InterPro" id="IPR002000">
    <property type="entry name" value="Lysosome-assoc_membr_glycop"/>
</dbReference>
<proteinExistence type="inferred from homology"/>
<reference evidence="22" key="2">
    <citation type="submission" date="2025-05" db="UniProtKB">
        <authorList>
            <consortium name="Ensembl"/>
        </authorList>
    </citation>
    <scope>IDENTIFICATION</scope>
</reference>
<feature type="domain" description="Lysosome-associated membrane glycoprotein 2-like luminal" evidence="20">
    <location>
        <begin position="29"/>
        <end position="175"/>
    </location>
</feature>
<dbReference type="InterPro" id="IPR048528">
    <property type="entry name" value="Lamp2-like_luminal"/>
</dbReference>
<dbReference type="GO" id="GO:0048471">
    <property type="term" value="C:perinuclear region of cytoplasm"/>
    <property type="evidence" value="ECO:0007669"/>
    <property type="project" value="Ensembl"/>
</dbReference>
<accession>A0A4X1TY20</accession>
<dbReference type="Proteomes" id="UP000694728">
    <property type="component" value="Unplaced"/>
</dbReference>
<evidence type="ECO:0000259" key="21">
    <source>
        <dbReference type="Pfam" id="PF21222"/>
    </source>
</evidence>
<dbReference type="GO" id="GO:0000421">
    <property type="term" value="C:autophagosome membrane"/>
    <property type="evidence" value="ECO:0007669"/>
    <property type="project" value="Ensembl"/>
</dbReference>
<sequence>MAAPGGAWRRPLLLLLLLLGLARGASAVFVVSDGNGTACIMANFAATFEISYDSRSGAKNTTFSLPASAQVLNSSSCGKENTSDSSLVIAFGRGHTLTLSFTRNATRYSVQLMTLVYNLSDAEFFPSASSKGTKTVAASTDIRADLNTKYRCVSNSQVHLLNVTVTLGNATIQAYLANNSFSQQETRCEQDKPSPPTPTAPPTPTPTPAPTSPVVSRYNVSGANGTCLLASMGLQLNVTYRTKDNTTVTRGLNINPNKTTFGGSCSAQLVTLELQGESLRLLALQFALNTSSSRVFLQGVQLNMTLPDARDPSFSAANSSLRALQATAGNSYKCRSEQRLQVTEAFALNVFQVRVQAFRVDGDKFGPAEECQLDENSMLIPIAVGGALAGLVLVVLMAYLVGRKRSHAGYQTI</sequence>
<evidence type="ECO:0000256" key="12">
    <source>
        <dbReference type="ARBA" id="ARBA00060404"/>
    </source>
</evidence>
<dbReference type="GO" id="GO:0101004">
    <property type="term" value="C:cytolytic granule membrane"/>
    <property type="evidence" value="ECO:0007669"/>
    <property type="project" value="UniProtKB-SubCell"/>
</dbReference>
<reference evidence="22 23" key="1">
    <citation type="submission" date="2017-08" db="EMBL/GenBank/DDBJ databases">
        <title>USMARCv1.0.</title>
        <authorList>
            <person name="Hannum G.I."/>
            <person name="Koren S."/>
            <person name="Schroeder S.G."/>
            <person name="Chin S.C."/>
            <person name="Nonneman D.J."/>
            <person name="Becker S.A."/>
            <person name="Rosen B.D."/>
            <person name="Bickhart D.M."/>
            <person name="Putnam N.H."/>
            <person name="Green R.E."/>
            <person name="Tuggle C.K."/>
            <person name="Liu H."/>
            <person name="Rohrer G.A."/>
            <person name="Warr A."/>
            <person name="Hall R."/>
            <person name="Kim K."/>
            <person name="Hume D.A."/>
            <person name="Talbot R."/>
            <person name="Chow W."/>
            <person name="Howe K."/>
            <person name="Schwartz A.S."/>
            <person name="Watson M."/>
            <person name="Archibald A.L."/>
            <person name="Phillippy A.M."/>
            <person name="Smith T.P.L."/>
        </authorList>
    </citation>
    <scope>NUCLEOTIDE SEQUENCE [LARGE SCALE GENOMIC DNA]</scope>
</reference>
<organism evidence="22 23">
    <name type="scientific">Sus scrofa</name>
    <name type="common">Pig</name>
    <dbReference type="NCBI Taxonomy" id="9823"/>
    <lineage>
        <taxon>Eukaryota</taxon>
        <taxon>Metazoa</taxon>
        <taxon>Chordata</taxon>
        <taxon>Craniata</taxon>
        <taxon>Vertebrata</taxon>
        <taxon>Euteleostomi</taxon>
        <taxon>Mammalia</taxon>
        <taxon>Eutheria</taxon>
        <taxon>Laurasiatheria</taxon>
        <taxon>Artiodactyla</taxon>
        <taxon>Suina</taxon>
        <taxon>Suidae</taxon>
        <taxon>Sus</taxon>
    </lineage>
</organism>
<dbReference type="GO" id="GO:0061474">
    <property type="term" value="C:phagolysosome membrane"/>
    <property type="evidence" value="ECO:0007669"/>
    <property type="project" value="Ensembl"/>
</dbReference>
<comment type="caution">
    <text evidence="16">Lacks conserved residue(s) required for the propagation of feature annotation.</text>
</comment>
<dbReference type="SMR" id="A0A4X1TY20"/>
<evidence type="ECO:0000256" key="16">
    <source>
        <dbReference type="PROSITE-ProRule" id="PRU00740"/>
    </source>
</evidence>
<dbReference type="Proteomes" id="UP000694720">
    <property type="component" value="Unplaced"/>
</dbReference>
<dbReference type="PROSITE" id="PS51407">
    <property type="entry name" value="LAMP_3"/>
    <property type="match status" value="1"/>
</dbReference>
<evidence type="ECO:0000256" key="4">
    <source>
        <dbReference type="ARBA" id="ARBA00022729"/>
    </source>
</evidence>
<dbReference type="GO" id="GO:0044754">
    <property type="term" value="C:autolysosome"/>
    <property type="evidence" value="ECO:0007669"/>
    <property type="project" value="Ensembl"/>
</dbReference>
<dbReference type="InterPro" id="IPR018134">
    <property type="entry name" value="LAMP_CS"/>
</dbReference>
<dbReference type="PROSITE" id="PS00310">
    <property type="entry name" value="LAMP_1"/>
    <property type="match status" value="2"/>
</dbReference>
<evidence type="ECO:0000256" key="13">
    <source>
        <dbReference type="ARBA" id="ARBA00065516"/>
    </source>
</evidence>
<dbReference type="GO" id="GO:0008200">
    <property type="term" value="F:ion channel inhibitor activity"/>
    <property type="evidence" value="ECO:0007669"/>
    <property type="project" value="Ensembl"/>
</dbReference>
<evidence type="ECO:0000256" key="5">
    <source>
        <dbReference type="ARBA" id="ARBA00022753"/>
    </source>
</evidence>
<dbReference type="Pfam" id="PF21222">
    <property type="entry name" value="Lamp2_2nd"/>
    <property type="match status" value="1"/>
</dbReference>
<dbReference type="AlphaFoldDB" id="A0A4X1TY20"/>
<protein>
    <recommendedName>
        <fullName evidence="14">Lysosome-associated membrane glycoprotein 1</fullName>
    </recommendedName>
    <alternativeName>
        <fullName evidence="15">CD107 antigen-like family member A</fullName>
    </alternativeName>
</protein>
<dbReference type="GO" id="GO:0005771">
    <property type="term" value="C:multivesicular body"/>
    <property type="evidence" value="ECO:0007669"/>
    <property type="project" value="Ensembl"/>
</dbReference>
<dbReference type="Ensembl" id="ENSSSCT00045060280.1">
    <property type="protein sequence ID" value="ENSSSCP00045042336.1"/>
    <property type="gene ID" value="ENSSSCG00045035023.1"/>
</dbReference>
<dbReference type="OMA" id="SSNQIHM"/>
<keyword evidence="4 19" id="KW-0732">Signal</keyword>
<feature type="domain" description="Lysosome-associated membrane glycoprotein 2-like transmembrane" evidence="21">
    <location>
        <begin position="380"/>
        <end position="411"/>
    </location>
</feature>
<dbReference type="GO" id="GO:0019904">
    <property type="term" value="F:protein domain specific binding"/>
    <property type="evidence" value="ECO:0007669"/>
    <property type="project" value="Ensembl"/>
</dbReference>
<evidence type="ECO:0000256" key="6">
    <source>
        <dbReference type="ARBA" id="ARBA00022989"/>
    </source>
</evidence>
<dbReference type="GO" id="GO:0031902">
    <property type="term" value="C:late endosome membrane"/>
    <property type="evidence" value="ECO:0007669"/>
    <property type="project" value="UniProtKB-SubCell"/>
</dbReference>
<feature type="disulfide bond" evidence="16">
    <location>
        <begin position="334"/>
        <end position="371"/>
    </location>
</feature>
<keyword evidence="9" id="KW-0325">Glycoprotein</keyword>
<dbReference type="Proteomes" id="UP000314985">
    <property type="component" value="Chromosome 11"/>
</dbReference>
<dbReference type="GO" id="GO:0043323">
    <property type="term" value="P:positive regulation of natural killer cell degranulation"/>
    <property type="evidence" value="ECO:0007669"/>
    <property type="project" value="Ensembl"/>
</dbReference>
<evidence type="ECO:0000256" key="15">
    <source>
        <dbReference type="ARBA" id="ARBA00082884"/>
    </source>
</evidence>
<dbReference type="Proteomes" id="UP000694725">
    <property type="component" value="Unplaced"/>
</dbReference>
<dbReference type="GO" id="GO:0140507">
    <property type="term" value="P:granzyme-mediated programmed cell death signaling pathway"/>
    <property type="evidence" value="ECO:0007669"/>
    <property type="project" value="Ensembl"/>
</dbReference>
<evidence type="ECO:0000256" key="11">
    <source>
        <dbReference type="ARBA" id="ARBA00037817"/>
    </source>
</evidence>
<dbReference type="ExpressionAtlas" id="A0A4X1TY20">
    <property type="expression patterns" value="baseline and differential"/>
</dbReference>
<feature type="disulfide bond" evidence="16">
    <location>
        <begin position="152"/>
        <end position="188"/>
    </location>
</feature>
<name>A0A4X1TY20_PIG</name>
<evidence type="ECO:0000256" key="2">
    <source>
        <dbReference type="ARBA" id="ARBA00022475"/>
    </source>
</evidence>
<dbReference type="GO" id="GO:1902600">
    <property type="term" value="P:proton transmembrane transport"/>
    <property type="evidence" value="ECO:0007669"/>
    <property type="project" value="Ensembl"/>
</dbReference>
<evidence type="ECO:0000256" key="1">
    <source>
        <dbReference type="ARBA" id="ARBA00004251"/>
    </source>
</evidence>
<feature type="compositionally biased region" description="Pro residues" evidence="17">
    <location>
        <begin position="193"/>
        <end position="211"/>
    </location>
</feature>
<dbReference type="GO" id="GO:0042470">
    <property type="term" value="C:melanosome"/>
    <property type="evidence" value="ECO:0007669"/>
    <property type="project" value="Ensembl"/>
</dbReference>
<feature type="domain" description="Lysosome-associated membrane glycoprotein 2-like luminal" evidence="20">
    <location>
        <begin position="213"/>
        <end position="360"/>
    </location>
</feature>
<dbReference type="Ensembl" id="ENSSSCT00065108965.1">
    <property type="protein sequence ID" value="ENSSSCP00065048849.1"/>
    <property type="gene ID" value="ENSSSCG00065078542.1"/>
</dbReference>
<dbReference type="GO" id="GO:0008021">
    <property type="term" value="C:synaptic vesicle"/>
    <property type="evidence" value="ECO:0007669"/>
    <property type="project" value="Ensembl"/>
</dbReference>
<keyword evidence="8 16" id="KW-1015">Disulfide bond</keyword>
<dbReference type="InterPro" id="IPR048524">
    <property type="entry name" value="Lamp2-like_TM"/>
</dbReference>
<evidence type="ECO:0000256" key="14">
    <source>
        <dbReference type="ARBA" id="ARBA00074383"/>
    </source>
</evidence>
<keyword evidence="3 16" id="KW-0812">Transmembrane</keyword>
<dbReference type="GO" id="GO:0072594">
    <property type="term" value="P:establishment of protein localization to organelle"/>
    <property type="evidence" value="ECO:0007669"/>
    <property type="project" value="Ensembl"/>
</dbReference>
<keyword evidence="7 16" id="KW-0472">Membrane</keyword>
<dbReference type="PRINTS" id="PR00336">
    <property type="entry name" value="LYSASSOCTDMP"/>
</dbReference>
<feature type="region of interest" description="Disordered" evidence="17">
    <location>
        <begin position="183"/>
        <end position="212"/>
    </location>
</feature>
<dbReference type="GO" id="GO:0007042">
    <property type="term" value="P:lysosomal lumen acidification"/>
    <property type="evidence" value="ECO:0007669"/>
    <property type="project" value="Ensembl"/>
</dbReference>
<dbReference type="CDD" id="cd12087">
    <property type="entry name" value="TM_EGFR-like"/>
    <property type="match status" value="1"/>
</dbReference>
<evidence type="ECO:0000256" key="9">
    <source>
        <dbReference type="ARBA" id="ARBA00023180"/>
    </source>
</evidence>
<evidence type="ECO:0000256" key="19">
    <source>
        <dbReference type="SAM" id="SignalP"/>
    </source>
</evidence>
<dbReference type="FunFam" id="2.40.160.110:FF:000005">
    <property type="entry name" value="Lysosome-associated membrane glycoprotein 1"/>
    <property type="match status" value="1"/>
</dbReference>
<dbReference type="Gene3D" id="2.40.160.110">
    <property type="match status" value="2"/>
</dbReference>
<dbReference type="Ensembl" id="ENSSSCT00070025769.1">
    <property type="protein sequence ID" value="ENSSSCP00070021383.1"/>
    <property type="gene ID" value="ENSSSCG00070013184.1"/>
</dbReference>
<keyword evidence="10 16" id="KW-0458">Lysosome</keyword>